<organism evidence="2">
    <name type="scientific">Mustela putorius furo</name>
    <name type="common">European domestic ferret</name>
    <name type="synonym">Mustela furo</name>
    <dbReference type="NCBI Taxonomy" id="9669"/>
    <lineage>
        <taxon>Eukaryota</taxon>
        <taxon>Metazoa</taxon>
        <taxon>Chordata</taxon>
        <taxon>Craniata</taxon>
        <taxon>Vertebrata</taxon>
        <taxon>Euteleostomi</taxon>
        <taxon>Mammalia</taxon>
        <taxon>Eutheria</taxon>
        <taxon>Laurasiatheria</taxon>
        <taxon>Carnivora</taxon>
        <taxon>Caniformia</taxon>
        <taxon>Musteloidea</taxon>
        <taxon>Mustelidae</taxon>
        <taxon>Mustelinae</taxon>
        <taxon>Mustela</taxon>
    </lineage>
</organism>
<feature type="region of interest" description="Disordered" evidence="1">
    <location>
        <begin position="1"/>
        <end position="34"/>
    </location>
</feature>
<dbReference type="InParanoid" id="M3Z7R5"/>
<accession>M3Z7R5</accession>
<evidence type="ECO:0000313" key="2">
    <source>
        <dbReference type="Ensembl" id="ENSMPUP00000019628.1"/>
    </source>
</evidence>
<feature type="compositionally biased region" description="Low complexity" evidence="1">
    <location>
        <begin position="258"/>
        <end position="269"/>
    </location>
</feature>
<dbReference type="HOGENOM" id="CLU_549290_0_0_1"/>
<feature type="region of interest" description="Disordered" evidence="1">
    <location>
        <begin position="249"/>
        <end position="272"/>
    </location>
</feature>
<reference evidence="2" key="1">
    <citation type="submission" date="2024-06" db="UniProtKB">
        <authorList>
            <consortium name="Ensembl"/>
        </authorList>
    </citation>
    <scope>IDENTIFICATION</scope>
</reference>
<dbReference type="Ensembl" id="ENSMPUT00000019908.1">
    <property type="protein sequence ID" value="ENSMPUP00000019628.1"/>
    <property type="gene ID" value="ENSMPUG00000019756.1"/>
</dbReference>
<sequence>GGVGGGSEDQRGPCIWARGKKPHSPEKNAGWPGQTTCPQEFLTFRAEHSRPAVLQALGLWVRVLPWRLRQTSLEEREGPGVCQDRALGLEHPASRAALVHPGLDGVGAAATCAETRGSGQQGLWRSPGGLGCSSGVEGPGVSDLGHPVGPPATGPESPVLEVARSACGLPRALAWYIPHWWRGWDPLALVSALGGVKALAERRLRATWRPGRGDAPSWKDAGRGAPARSVWGRLPASFRDHLCHHTGHPPGSCAPESGAQAPGQAWAGGSLPPPSCDWDVGVNAHRPLFTHWKNPPTWEQGHTRATSMWERSALQRAVSHASRGFVPQSSLCSQEAGTLSPMGPGAGAPANVPTVMRRGQCGAGGGATRVHPGHASPWLWGASEIPWAHSLHTAGLRSGERPRSLPREGRACLGWLTPLARAVPGGCRCSGRALTATRVPHGPHGGAALVPDGAQVRIQPLSIPSRVTWGKNTPGLCASVSPCVKHGVWGDNPVFPS</sequence>
<dbReference type="EMBL" id="AEYP01058769">
    <property type="status" value="NOT_ANNOTATED_CDS"/>
    <property type="molecule type" value="Genomic_DNA"/>
</dbReference>
<evidence type="ECO:0000256" key="1">
    <source>
        <dbReference type="SAM" id="MobiDB-lite"/>
    </source>
</evidence>
<protein>
    <submittedName>
        <fullName evidence="2">Uncharacterized protein</fullName>
    </submittedName>
</protein>
<dbReference type="AlphaFoldDB" id="M3Z7R5"/>
<name>M3Z7R5_MUSPF</name>
<proteinExistence type="predicted"/>